<accession>A0AAU7KT43</accession>
<feature type="domain" description="AMP-binding enzyme C-terminal" evidence="3">
    <location>
        <begin position="381"/>
        <end position="461"/>
    </location>
</feature>
<dbReference type="Pfam" id="PF00501">
    <property type="entry name" value="AMP-binding"/>
    <property type="match status" value="1"/>
</dbReference>
<dbReference type="Gene3D" id="3.10.129.10">
    <property type="entry name" value="Hotdog Thioesterase"/>
    <property type="match status" value="1"/>
</dbReference>
<feature type="domain" description="AMP-dependent synthetase/ligase" evidence="2">
    <location>
        <begin position="132"/>
        <end position="330"/>
    </location>
</feature>
<dbReference type="AlphaFoldDB" id="A0AAU7KT43"/>
<reference evidence="5" key="1">
    <citation type="submission" date="2022-06" db="EMBL/GenBank/DDBJ databases">
        <title>A novel DMS-producing enzyme.</title>
        <authorList>
            <person name="Zhang Y."/>
        </authorList>
    </citation>
    <scope>NUCLEOTIDE SEQUENCE</scope>
    <source>
        <strain evidence="5">H10-59</strain>
    </source>
</reference>
<dbReference type="InterPro" id="IPR054545">
    <property type="entry name" value="ApeI-like"/>
</dbReference>
<proteinExistence type="predicted"/>
<name>A0AAU7KT43_9GAMM</name>
<organism evidence="5">
    <name type="scientific">Halomonas sp. H10-59</name>
    <dbReference type="NCBI Taxonomy" id="2950874"/>
    <lineage>
        <taxon>Bacteria</taxon>
        <taxon>Pseudomonadati</taxon>
        <taxon>Pseudomonadota</taxon>
        <taxon>Gammaproteobacteria</taxon>
        <taxon>Oceanospirillales</taxon>
        <taxon>Halomonadaceae</taxon>
        <taxon>Halomonas</taxon>
    </lineage>
</organism>
<dbReference type="PANTHER" id="PTHR45398">
    <property type="match status" value="1"/>
</dbReference>
<evidence type="ECO:0000259" key="4">
    <source>
        <dbReference type="Pfam" id="PF22818"/>
    </source>
</evidence>
<dbReference type="Gene3D" id="3.40.50.12780">
    <property type="entry name" value="N-terminal domain of ligase-like"/>
    <property type="match status" value="1"/>
</dbReference>
<dbReference type="SUPFAM" id="SSF54637">
    <property type="entry name" value="Thioesterase/thiol ester dehydrase-isomerase"/>
    <property type="match status" value="1"/>
</dbReference>
<dbReference type="InterPro" id="IPR029069">
    <property type="entry name" value="HotDog_dom_sf"/>
</dbReference>
<dbReference type="RefSeq" id="WP_348814909.1">
    <property type="nucleotide sequence ID" value="NZ_CP098828.1"/>
</dbReference>
<feature type="domain" description="ApeI dehydratase-like" evidence="4">
    <location>
        <begin position="490"/>
        <end position="578"/>
    </location>
</feature>
<dbReference type="InterPro" id="IPR000873">
    <property type="entry name" value="AMP-dep_synth/lig_dom"/>
</dbReference>
<dbReference type="Pfam" id="PF22818">
    <property type="entry name" value="ApeI-like"/>
    <property type="match status" value="1"/>
</dbReference>
<evidence type="ECO:0000259" key="2">
    <source>
        <dbReference type="Pfam" id="PF00501"/>
    </source>
</evidence>
<gene>
    <name evidence="5" type="ORF">NFG57_18085</name>
</gene>
<sequence length="590" mass="66022">MTRPIIGAPTTRDGYLCLADRPWRQAWPDARHLPSRWCHSQDLGRRIDAWLAWLAPRPHGRWLLLDPDPITFTAALLALWESGQSALLPGDDRPATLARLMPLVVGRLPAEPSPEDTQDLSARDSLATTQRETDRNSAGATVVAADSEAAEKEAVVLCTSGSTGQPSLEPKCFRQLDEELERHAALWPLAQTAVVCQVSHQHIYGLLAGILAPLCHGAPFCGDDSRFPEVMAQRVSEATSVGLDACLVASPAQLSRLPQHLALHHQRIARVLCSGAPLSRDDAIRCERLLDSPVIEIYGSTETGGIAHRRQSSGDLWTPFPGVELDLNDSALKLRSPFLARPEQWWDQADRVERQGEGFRLLGRRDRLAKIGGKRVSLTALEQRLCQHEVVQDARCVDLDLRDGRLGVVLAVAGDALPQQHEARRRLISTLREHLASEHEPSAIPRYWRFVESLPLNPQGKHDHATLRRFFDDLDDDRLPRWLGAVDVDDEQRITLEVPERLRYLEGHFEGFVLVPGVVLVQWAIHHARERYPALCAFRGVDRLKFQKVLRPGQRLTLTLKRRTDGIAFSFDSPKGRHAGGRVRLEARHD</sequence>
<dbReference type="SUPFAM" id="SSF56801">
    <property type="entry name" value="Acetyl-CoA synthetase-like"/>
    <property type="match status" value="1"/>
</dbReference>
<protein>
    <submittedName>
        <fullName evidence="5">AMP-binding protein</fullName>
    </submittedName>
</protein>
<dbReference type="Pfam" id="PF13193">
    <property type="entry name" value="AMP-binding_C"/>
    <property type="match status" value="1"/>
</dbReference>
<dbReference type="InterPro" id="IPR042099">
    <property type="entry name" value="ANL_N_sf"/>
</dbReference>
<dbReference type="InterPro" id="IPR025110">
    <property type="entry name" value="AMP-bd_C"/>
</dbReference>
<evidence type="ECO:0000256" key="1">
    <source>
        <dbReference type="SAM" id="MobiDB-lite"/>
    </source>
</evidence>
<dbReference type="Gene3D" id="3.30.300.30">
    <property type="match status" value="1"/>
</dbReference>
<dbReference type="InterPro" id="IPR045851">
    <property type="entry name" value="AMP-bd_C_sf"/>
</dbReference>
<dbReference type="EMBL" id="CP098828">
    <property type="protein sequence ID" value="XBO74697.1"/>
    <property type="molecule type" value="Genomic_DNA"/>
</dbReference>
<dbReference type="PANTHER" id="PTHR45398:SF1">
    <property type="entry name" value="ENZYME, PUTATIVE (JCVI)-RELATED"/>
    <property type="match status" value="1"/>
</dbReference>
<evidence type="ECO:0000259" key="3">
    <source>
        <dbReference type="Pfam" id="PF13193"/>
    </source>
</evidence>
<evidence type="ECO:0000313" key="5">
    <source>
        <dbReference type="EMBL" id="XBO74697.1"/>
    </source>
</evidence>
<feature type="region of interest" description="Disordered" evidence="1">
    <location>
        <begin position="108"/>
        <end position="140"/>
    </location>
</feature>